<reference evidence="6 7" key="1">
    <citation type="submission" date="2020-01" db="EMBL/GenBank/DDBJ databases">
        <title>Identification and distribution of gene clusters putatively required for synthesis of sphingolipid metabolism inhibitors in phylogenetically diverse species of the filamentous fungus Fusarium.</title>
        <authorList>
            <person name="Kim H.-S."/>
            <person name="Busman M."/>
            <person name="Brown D.W."/>
            <person name="Divon H."/>
            <person name="Uhlig S."/>
            <person name="Proctor R.H."/>
        </authorList>
    </citation>
    <scope>NUCLEOTIDE SEQUENCE [LARGE SCALE GENOMIC DNA]</scope>
    <source>
        <strain evidence="6 7">NRRL 20459</strain>
    </source>
</reference>
<dbReference type="InterPro" id="IPR056693">
    <property type="entry name" value="DUF7791"/>
</dbReference>
<sequence>MDPVTAISLASSIITFIDFGTELITGAIEIYHAPDGTSAADAHLQDVLGDLSDLVEELEKSFHAATKAEKNIKRLARECGEDAKELQTILRGLKMTGRRTPWKSVKAKWMRMRAESEVEELRERLSESRADILLNLTLVLREEQSGIGQRLQQVYDSCEELKTNSAAGLDHLTMSLLSAIEDQADALQGPLAEVKFLLMQLQSDAQRIPVEHRILRQLIFSDMDARRTQIHSADATTCGRILENPGSEEPELTWTPYGWYGPNHRWPAKTIPQKDREEARRAFCTWLEKGQNVFHISGNAGCGKSTLVKYIARHDETESLLSTWAGDKTLVIADFYFWAGGSRLQATISGLQRSLLFEVLRSCRELMPKIFPMQWERFQSRAGDRLVESFDFSDEDIDHAFGVLLEHGVHANYRFCFFIDGLDEYKGNFVERRRLAQRLKDWTNGGDIKICASSRPDREYLELFEYPGARIHLHQVNASAIWSYCRRRLEESQVIQETDLVDWRKLEYDIVVMAQGVFLWAYLVVDILITAAHQGDPLHVIEKKLHETPKELDQLYDNMLGAASWGKIDRDRSNRILLLAAENPFPVPLTLVAFSWLDDLEDPEFPHLKMYQAGWNADLELRLDHAAKQIHALGRGLLELRKATYSQTEGPEVEFFHRSARDYLLQEERRSSMLRSLPDFEHCHPYGKILLARWIFWQQQHLRKSIGYQQDLDHPSQEEKPNNGEKFSIKRCIRARNPVSDTDVSSTSKMNLNGLKRSHTSGRAPHLFLDDKGGVLYDVLRMPAPLASGIRLLRQTDMVIQHYRDQPGMPMGQLHRGLHNELRKMDGPSASPGSLIHWAVWQMVTRLNEHYQQSLLKGYILEELMAQPHLKETIDGSLNLLVTLVWGLYCPLFSVNVEVDFALSVIHSGVRLDGIMFVGKGSSPALNLYEHSAEDTDISHEEPVSSEDEQDGSGGAQEDAGQEETNLAASICQTWVVVLAVSVSTLLSDIILYDQPYSEKQGHVIIARELAQKTMEQGGDPHMKFHFQARPLDGDVSDAISISLSILEAISLCEIKFKSEVVEEKQPDLIQSLLDLLTLAETEVKERG</sequence>
<dbReference type="PANTHER" id="PTHR10039">
    <property type="entry name" value="AMELOGENIN"/>
    <property type="match status" value="1"/>
</dbReference>
<feature type="domain" description="Nephrocystin 3-like N-terminal" evidence="4">
    <location>
        <begin position="281"/>
        <end position="455"/>
    </location>
</feature>
<dbReference type="Gene3D" id="3.40.50.300">
    <property type="entry name" value="P-loop containing nucleotide triphosphate hydrolases"/>
    <property type="match status" value="1"/>
</dbReference>
<accession>A0A8H4P0Y8</accession>
<gene>
    <name evidence="6" type="ORF">FALBO_16257</name>
</gene>
<evidence type="ECO:0000313" key="7">
    <source>
        <dbReference type="Proteomes" id="UP000554235"/>
    </source>
</evidence>
<evidence type="ECO:0000259" key="4">
    <source>
        <dbReference type="Pfam" id="PF24883"/>
    </source>
</evidence>
<feature type="domain" description="DUF7791" evidence="5">
    <location>
        <begin position="586"/>
        <end position="674"/>
    </location>
</feature>
<dbReference type="OrthoDB" id="443402at2759"/>
<dbReference type="Pfam" id="PF17107">
    <property type="entry name" value="SesA"/>
    <property type="match status" value="1"/>
</dbReference>
<keyword evidence="1" id="KW-0677">Repeat</keyword>
<evidence type="ECO:0000259" key="5">
    <source>
        <dbReference type="Pfam" id="PF25053"/>
    </source>
</evidence>
<evidence type="ECO:0000313" key="6">
    <source>
        <dbReference type="EMBL" id="KAF4451936.1"/>
    </source>
</evidence>
<evidence type="ECO:0000256" key="1">
    <source>
        <dbReference type="ARBA" id="ARBA00022737"/>
    </source>
</evidence>
<dbReference type="EMBL" id="JAADYS010003014">
    <property type="protein sequence ID" value="KAF4451936.1"/>
    <property type="molecule type" value="Genomic_DNA"/>
</dbReference>
<feature type="domain" description="NACHT-NTPase and P-loop NTPases N-terminal" evidence="3">
    <location>
        <begin position="11"/>
        <end position="128"/>
    </location>
</feature>
<dbReference type="Pfam" id="PF25053">
    <property type="entry name" value="DUF7791"/>
    <property type="match status" value="1"/>
</dbReference>
<dbReference type="InterPro" id="IPR027417">
    <property type="entry name" value="P-loop_NTPase"/>
</dbReference>
<organism evidence="6 7">
    <name type="scientific">Fusarium albosuccineum</name>
    <dbReference type="NCBI Taxonomy" id="1237068"/>
    <lineage>
        <taxon>Eukaryota</taxon>
        <taxon>Fungi</taxon>
        <taxon>Dikarya</taxon>
        <taxon>Ascomycota</taxon>
        <taxon>Pezizomycotina</taxon>
        <taxon>Sordariomycetes</taxon>
        <taxon>Hypocreomycetidae</taxon>
        <taxon>Hypocreales</taxon>
        <taxon>Nectriaceae</taxon>
        <taxon>Fusarium</taxon>
        <taxon>Fusarium decemcellulare species complex</taxon>
    </lineage>
</organism>
<protein>
    <submittedName>
        <fullName evidence="6">Vegetative incompatibility HET-E-1</fullName>
    </submittedName>
</protein>
<dbReference type="PANTHER" id="PTHR10039:SF5">
    <property type="entry name" value="NACHT DOMAIN-CONTAINING PROTEIN"/>
    <property type="match status" value="1"/>
</dbReference>
<keyword evidence="7" id="KW-1185">Reference proteome</keyword>
<comment type="caution">
    <text evidence="6">The sequence shown here is derived from an EMBL/GenBank/DDBJ whole genome shotgun (WGS) entry which is preliminary data.</text>
</comment>
<feature type="non-terminal residue" evidence="6">
    <location>
        <position position="1"/>
    </location>
</feature>
<dbReference type="AlphaFoldDB" id="A0A8H4P0Y8"/>
<name>A0A8H4P0Y8_9HYPO</name>
<evidence type="ECO:0000256" key="2">
    <source>
        <dbReference type="SAM" id="MobiDB-lite"/>
    </source>
</evidence>
<feature type="region of interest" description="Disordered" evidence="2">
    <location>
        <begin position="933"/>
        <end position="963"/>
    </location>
</feature>
<feature type="compositionally biased region" description="Basic and acidic residues" evidence="2">
    <location>
        <begin position="933"/>
        <end position="943"/>
    </location>
</feature>
<dbReference type="SUPFAM" id="SSF52540">
    <property type="entry name" value="P-loop containing nucleoside triphosphate hydrolases"/>
    <property type="match status" value="1"/>
</dbReference>
<dbReference type="Pfam" id="PF24883">
    <property type="entry name" value="NPHP3_N"/>
    <property type="match status" value="1"/>
</dbReference>
<dbReference type="InterPro" id="IPR031352">
    <property type="entry name" value="SesA"/>
</dbReference>
<evidence type="ECO:0000259" key="3">
    <source>
        <dbReference type="Pfam" id="PF17107"/>
    </source>
</evidence>
<dbReference type="InterPro" id="IPR056884">
    <property type="entry name" value="NPHP3-like_N"/>
</dbReference>
<dbReference type="Proteomes" id="UP000554235">
    <property type="component" value="Unassembled WGS sequence"/>
</dbReference>
<proteinExistence type="predicted"/>